<evidence type="ECO:0000256" key="1">
    <source>
        <dbReference type="SAM" id="MobiDB-lite"/>
    </source>
</evidence>
<evidence type="ECO:0000313" key="2">
    <source>
        <dbReference type="EMBL" id="KAJ6258061.1"/>
    </source>
</evidence>
<feature type="region of interest" description="Disordered" evidence="1">
    <location>
        <begin position="1"/>
        <end position="20"/>
    </location>
</feature>
<name>A0AAD6IWL5_DREDA</name>
<evidence type="ECO:0000313" key="3">
    <source>
        <dbReference type="Proteomes" id="UP001221413"/>
    </source>
</evidence>
<keyword evidence="3" id="KW-1185">Reference proteome</keyword>
<protein>
    <submittedName>
        <fullName evidence="2">Uncharacterized protein</fullName>
    </submittedName>
</protein>
<gene>
    <name evidence="2" type="ORF">Dda_6973</name>
</gene>
<proteinExistence type="predicted"/>
<sequence length="406" mass="45083">MEIPLHHHQPYPSESNPIDSKRKTKINTIKLQFWYACLEIAHNWRNQTAGGSESLITEARAGRIGDQINPINQDATARRNFKYWAMLNSDSLARHLFGRIHDTLVPEFWLSAATEMFRQNITLLAVHLGAEFTPYANGGGDPMPLAQALSTNWITIGMLGDLDFYIQGLPTQYVDSALPFSQPNTRRAGHQLYDFRDLQVNFIRQVNNLAPGAGGIGPNGLPIPARIDAIPAQITNLSERKKALYLAAGRELASVWSTWTQLNLLRPSLETSSFERRLAVYRDNFRANNLKEDIVLAAAVWYMDITGQVPDLEDTTSLFPAGSITLSRRLWQEGYCLCGLTHAVGESTVDPIEVSSGEEAAEPKTPVHVKREVGVPTPPSSSRKLKRAVTGAVREVPAPPAKKIRK</sequence>
<dbReference type="EMBL" id="JAQGDS010000009">
    <property type="protein sequence ID" value="KAJ6258061.1"/>
    <property type="molecule type" value="Genomic_DNA"/>
</dbReference>
<comment type="caution">
    <text evidence="2">The sequence shown here is derived from an EMBL/GenBank/DDBJ whole genome shotgun (WGS) entry which is preliminary data.</text>
</comment>
<reference evidence="2" key="1">
    <citation type="submission" date="2023-01" db="EMBL/GenBank/DDBJ databases">
        <title>The chitinases involved in constricting ring structure development in the nematode-trapping fungus Drechslerella dactyloides.</title>
        <authorList>
            <person name="Wang R."/>
            <person name="Zhang L."/>
            <person name="Tang P."/>
            <person name="Li S."/>
            <person name="Liang L."/>
        </authorList>
    </citation>
    <scope>NUCLEOTIDE SEQUENCE</scope>
    <source>
        <strain evidence="2">YMF1.00031</strain>
    </source>
</reference>
<dbReference type="AlphaFoldDB" id="A0AAD6IWL5"/>
<organism evidence="2 3">
    <name type="scientific">Drechslerella dactyloides</name>
    <name type="common">Nematode-trapping fungus</name>
    <name type="synonym">Arthrobotrys dactyloides</name>
    <dbReference type="NCBI Taxonomy" id="74499"/>
    <lineage>
        <taxon>Eukaryota</taxon>
        <taxon>Fungi</taxon>
        <taxon>Dikarya</taxon>
        <taxon>Ascomycota</taxon>
        <taxon>Pezizomycotina</taxon>
        <taxon>Orbiliomycetes</taxon>
        <taxon>Orbiliales</taxon>
        <taxon>Orbiliaceae</taxon>
        <taxon>Drechslerella</taxon>
    </lineage>
</organism>
<accession>A0AAD6IWL5</accession>
<dbReference type="Proteomes" id="UP001221413">
    <property type="component" value="Unassembled WGS sequence"/>
</dbReference>
<feature type="region of interest" description="Disordered" evidence="1">
    <location>
        <begin position="354"/>
        <end position="406"/>
    </location>
</feature>